<organism evidence="1 2">
    <name type="scientific">Gigaspora margarita</name>
    <dbReference type="NCBI Taxonomy" id="4874"/>
    <lineage>
        <taxon>Eukaryota</taxon>
        <taxon>Fungi</taxon>
        <taxon>Fungi incertae sedis</taxon>
        <taxon>Mucoromycota</taxon>
        <taxon>Glomeromycotina</taxon>
        <taxon>Glomeromycetes</taxon>
        <taxon>Diversisporales</taxon>
        <taxon>Gigasporaceae</taxon>
        <taxon>Gigaspora</taxon>
    </lineage>
</organism>
<keyword evidence="2" id="KW-1185">Reference proteome</keyword>
<accession>A0A8H4A950</accession>
<proteinExistence type="predicted"/>
<evidence type="ECO:0000313" key="1">
    <source>
        <dbReference type="EMBL" id="KAF0465377.1"/>
    </source>
</evidence>
<dbReference type="EMBL" id="WTPW01000975">
    <property type="protein sequence ID" value="KAF0465377.1"/>
    <property type="molecule type" value="Genomic_DNA"/>
</dbReference>
<sequence>MSISIKKVSAGVSKNVRFAALGVVALDVLQIWVVWDTQKISSKRVIRSRRFFLANLDNYLLSAFLFRSSPIRLRAIEKYRKCFDLALSRSEGDKLDKLRAVNNNAEILQRDWEIWLKEKKASQVCQVNHDTCLSIQQDFTSTMINIADAKKSDNNKENEFDIEEDSNCVGKHQLEEVNVKELNNEGASFHHLQKRRDQENIN</sequence>
<reference evidence="1 2" key="1">
    <citation type="journal article" date="2019" name="Environ. Microbiol.">
        <title>At the nexus of three kingdoms: the genome of the mycorrhizal fungus Gigaspora margarita provides insights into plant, endobacterial and fungal interactions.</title>
        <authorList>
            <person name="Venice F."/>
            <person name="Ghignone S."/>
            <person name="Salvioli di Fossalunga A."/>
            <person name="Amselem J."/>
            <person name="Novero M."/>
            <person name="Xianan X."/>
            <person name="Sedzielewska Toro K."/>
            <person name="Morin E."/>
            <person name="Lipzen A."/>
            <person name="Grigoriev I.V."/>
            <person name="Henrissat B."/>
            <person name="Martin F.M."/>
            <person name="Bonfante P."/>
        </authorList>
    </citation>
    <scope>NUCLEOTIDE SEQUENCE [LARGE SCALE GENOMIC DNA]</scope>
    <source>
        <strain evidence="1 2">BEG34</strain>
    </source>
</reference>
<name>A0A8H4A950_GIGMA</name>
<protein>
    <submittedName>
        <fullName evidence="1">Uncharacterized protein</fullName>
    </submittedName>
</protein>
<comment type="caution">
    <text evidence="1">The sequence shown here is derived from an EMBL/GenBank/DDBJ whole genome shotgun (WGS) entry which is preliminary data.</text>
</comment>
<dbReference type="Proteomes" id="UP000439903">
    <property type="component" value="Unassembled WGS sequence"/>
</dbReference>
<evidence type="ECO:0000313" key="2">
    <source>
        <dbReference type="Proteomes" id="UP000439903"/>
    </source>
</evidence>
<gene>
    <name evidence="1" type="ORF">F8M41_026291</name>
</gene>
<dbReference type="AlphaFoldDB" id="A0A8H4A950"/>
<dbReference type="OrthoDB" id="2429120at2759"/>